<dbReference type="Gene3D" id="3.30.200.20">
    <property type="entry name" value="Phosphorylase Kinase, domain 1"/>
    <property type="match status" value="1"/>
</dbReference>
<name>A0E0G1_PARTE</name>
<dbReference type="InterPro" id="IPR035014">
    <property type="entry name" value="STKc_cGK"/>
</dbReference>
<dbReference type="CDD" id="cd05572">
    <property type="entry name" value="STKc_cGK"/>
    <property type="match status" value="1"/>
</dbReference>
<evidence type="ECO:0000256" key="4">
    <source>
        <dbReference type="ARBA" id="ARBA00006352"/>
    </source>
</evidence>
<evidence type="ECO:0000256" key="19">
    <source>
        <dbReference type="ARBA" id="ARBA00047298"/>
    </source>
</evidence>
<evidence type="ECO:0000256" key="18">
    <source>
        <dbReference type="ARBA" id="ARBA00024113"/>
    </source>
</evidence>
<dbReference type="PRINTS" id="PR00103">
    <property type="entry name" value="CAMPKINASE"/>
</dbReference>
<dbReference type="PROSITE" id="PS00889">
    <property type="entry name" value="CNMP_BINDING_2"/>
    <property type="match status" value="1"/>
</dbReference>
<comment type="subunit">
    <text evidence="5">Monomer.</text>
</comment>
<dbReference type="PANTHER" id="PTHR24353:SF37">
    <property type="entry name" value="CAMP-DEPENDENT PROTEIN KINASE CATALYTIC SUBUNIT PRKX"/>
    <property type="match status" value="1"/>
</dbReference>
<dbReference type="AlphaFoldDB" id="A0E0G1"/>
<dbReference type="Pfam" id="PF00069">
    <property type="entry name" value="Pkinase"/>
    <property type="match status" value="1"/>
</dbReference>
<evidence type="ECO:0000256" key="5">
    <source>
        <dbReference type="ARBA" id="ARBA00011245"/>
    </source>
</evidence>
<keyword evidence="13" id="KW-0418">Kinase</keyword>
<dbReference type="GO" id="GO:0005952">
    <property type="term" value="C:cAMP-dependent protein kinase complex"/>
    <property type="evidence" value="ECO:0000318"/>
    <property type="project" value="GO_Central"/>
</dbReference>
<dbReference type="PROSITE" id="PS50011">
    <property type="entry name" value="PROTEIN_KINASE_DOM"/>
    <property type="match status" value="1"/>
</dbReference>
<evidence type="ECO:0000256" key="16">
    <source>
        <dbReference type="ARBA" id="ARBA00022992"/>
    </source>
</evidence>
<proteinExistence type="inferred from homology"/>
<dbReference type="HOGENOM" id="CLU_000288_73_2_1"/>
<evidence type="ECO:0000259" key="23">
    <source>
        <dbReference type="PROSITE" id="PS51285"/>
    </source>
</evidence>
<comment type="cofactor">
    <cofactor evidence="1">
        <name>Mg(2+)</name>
        <dbReference type="ChEBI" id="CHEBI:18420"/>
    </cofactor>
</comment>
<dbReference type="CDD" id="cd00038">
    <property type="entry name" value="CAP_ED"/>
    <property type="match status" value="2"/>
</dbReference>
<evidence type="ECO:0000256" key="9">
    <source>
        <dbReference type="ARBA" id="ARBA00022535"/>
    </source>
</evidence>
<evidence type="ECO:0000256" key="1">
    <source>
        <dbReference type="ARBA" id="ARBA00001946"/>
    </source>
</evidence>
<dbReference type="PROSITE" id="PS51285">
    <property type="entry name" value="AGC_KINASE_CTER"/>
    <property type="match status" value="1"/>
</dbReference>
<dbReference type="InterPro" id="IPR018488">
    <property type="entry name" value="cNMP-bd_CS"/>
</dbReference>
<dbReference type="PROSITE" id="PS00888">
    <property type="entry name" value="CNMP_BINDING_1"/>
    <property type="match status" value="1"/>
</dbReference>
<dbReference type="GO" id="GO:0030553">
    <property type="term" value="F:cGMP binding"/>
    <property type="evidence" value="ECO:0007669"/>
    <property type="project" value="UniProtKB-KW"/>
</dbReference>
<dbReference type="InterPro" id="IPR000961">
    <property type="entry name" value="AGC-kinase_C"/>
</dbReference>
<dbReference type="PANTHER" id="PTHR24353">
    <property type="entry name" value="CYCLIC NUCLEOTIDE-DEPENDENT PROTEIN KINASE"/>
    <property type="match status" value="1"/>
</dbReference>
<dbReference type="SMART" id="SM00100">
    <property type="entry name" value="cNMP"/>
    <property type="match status" value="3"/>
</dbReference>
<evidence type="ECO:0000256" key="8">
    <source>
        <dbReference type="ARBA" id="ARBA00022527"/>
    </source>
</evidence>
<keyword evidence="15" id="KW-0460">Magnesium</keyword>
<evidence type="ECO:0000256" key="13">
    <source>
        <dbReference type="ARBA" id="ARBA00022777"/>
    </source>
</evidence>
<evidence type="ECO:0000256" key="20">
    <source>
        <dbReference type="ARBA" id="ARBA00047462"/>
    </source>
</evidence>
<dbReference type="KEGG" id="ptm:GSPATT00021946001"/>
<dbReference type="FunFam" id="2.60.120.10:FF:000089">
    <property type="entry name" value="cGMP-dependent protein kinase 5-1"/>
    <property type="match status" value="1"/>
</dbReference>
<dbReference type="InterPro" id="IPR008271">
    <property type="entry name" value="Ser/Thr_kinase_AS"/>
</dbReference>
<dbReference type="RefSeq" id="XP_001456175.1">
    <property type="nucleotide sequence ID" value="XM_001456138.1"/>
</dbReference>
<comment type="subcellular location">
    <subcellularLocation>
        <location evidence="3">Cytoplasm</location>
    </subcellularLocation>
    <subcellularLocation>
        <location evidence="2">Endomembrane system</location>
    </subcellularLocation>
</comment>
<keyword evidence="10" id="KW-0808">Transferase</keyword>
<evidence type="ECO:0000259" key="22">
    <source>
        <dbReference type="PROSITE" id="PS50042"/>
    </source>
</evidence>
<dbReference type="FunFam" id="2.60.120.10:FF:000251">
    <property type="entry name" value="cGMP-dependent protein kinase 1-3"/>
    <property type="match status" value="1"/>
</dbReference>
<dbReference type="FunFam" id="2.60.120.10:FF:000154">
    <property type="entry name" value="cGMP-dependent protein kinase 1-4"/>
    <property type="match status" value="1"/>
</dbReference>
<feature type="domain" description="Cyclic nucleotide-binding" evidence="22">
    <location>
        <begin position="212"/>
        <end position="312"/>
    </location>
</feature>
<dbReference type="FunFam" id="3.30.200.20:FF:000042">
    <property type="entry name" value="Aurora kinase A"/>
    <property type="match status" value="1"/>
</dbReference>
<keyword evidence="25" id="KW-1185">Reference proteome</keyword>
<dbReference type="Pfam" id="PF00027">
    <property type="entry name" value="cNMP_binding"/>
    <property type="match status" value="2"/>
</dbReference>
<comment type="catalytic activity">
    <reaction evidence="19">
        <text>L-threonyl-[protein] + ATP = O-phospho-L-threonyl-[protein] + ADP + H(+)</text>
        <dbReference type="Rhea" id="RHEA:46608"/>
        <dbReference type="Rhea" id="RHEA-COMP:11060"/>
        <dbReference type="Rhea" id="RHEA-COMP:11605"/>
        <dbReference type="ChEBI" id="CHEBI:15378"/>
        <dbReference type="ChEBI" id="CHEBI:30013"/>
        <dbReference type="ChEBI" id="CHEBI:30616"/>
        <dbReference type="ChEBI" id="CHEBI:61977"/>
        <dbReference type="ChEBI" id="CHEBI:456216"/>
        <dbReference type="EC" id="2.7.11.12"/>
    </reaction>
</comment>
<dbReference type="GO" id="GO:0005737">
    <property type="term" value="C:cytoplasm"/>
    <property type="evidence" value="ECO:0007669"/>
    <property type="project" value="UniProtKB-SubCell"/>
</dbReference>
<evidence type="ECO:0000256" key="10">
    <source>
        <dbReference type="ARBA" id="ARBA00022679"/>
    </source>
</evidence>
<dbReference type="GO" id="GO:0012505">
    <property type="term" value="C:endomembrane system"/>
    <property type="evidence" value="ECO:0007669"/>
    <property type="project" value="UniProtKB-SubCell"/>
</dbReference>
<reference evidence="24 25" key="1">
    <citation type="journal article" date="2006" name="Nature">
        <title>Global trends of whole-genome duplications revealed by the ciliate Paramecium tetraurelia.</title>
        <authorList>
            <consortium name="Genoscope"/>
            <person name="Aury J.-M."/>
            <person name="Jaillon O."/>
            <person name="Duret L."/>
            <person name="Noel B."/>
            <person name="Jubin C."/>
            <person name="Porcel B.M."/>
            <person name="Segurens B."/>
            <person name="Daubin V."/>
            <person name="Anthouard V."/>
            <person name="Aiach N."/>
            <person name="Arnaiz O."/>
            <person name="Billaut A."/>
            <person name="Beisson J."/>
            <person name="Blanc I."/>
            <person name="Bouhouche K."/>
            <person name="Camara F."/>
            <person name="Duharcourt S."/>
            <person name="Guigo R."/>
            <person name="Gogendeau D."/>
            <person name="Katinka M."/>
            <person name="Keller A.-M."/>
            <person name="Kissmehl R."/>
            <person name="Klotz C."/>
            <person name="Koll F."/>
            <person name="Le Moue A."/>
            <person name="Lepere C."/>
            <person name="Malinsky S."/>
            <person name="Nowacki M."/>
            <person name="Nowak J.K."/>
            <person name="Plattner H."/>
            <person name="Poulain J."/>
            <person name="Ruiz F."/>
            <person name="Serrano V."/>
            <person name="Zagulski M."/>
            <person name="Dessen P."/>
            <person name="Betermier M."/>
            <person name="Weissenbach J."/>
            <person name="Scarpelli C."/>
            <person name="Schachter V."/>
            <person name="Sperling L."/>
            <person name="Meyer E."/>
            <person name="Cohen J."/>
            <person name="Wincker P."/>
        </authorList>
    </citation>
    <scope>NUCLEOTIDE SEQUENCE [LARGE SCALE GENOMIC DNA]</scope>
    <source>
        <strain evidence="24 25">Stock d4-2</strain>
    </source>
</reference>
<feature type="domain" description="Protein kinase" evidence="21">
    <location>
        <begin position="466"/>
        <end position="724"/>
    </location>
</feature>
<dbReference type="PROSITE" id="PS50042">
    <property type="entry name" value="CNMP_BINDING_3"/>
    <property type="match status" value="3"/>
</dbReference>
<dbReference type="InterPro" id="IPR000595">
    <property type="entry name" value="cNMP-bd_dom"/>
</dbReference>
<keyword evidence="16" id="KW-0142">cGMP-binding</keyword>
<dbReference type="Proteomes" id="UP000000600">
    <property type="component" value="Unassembled WGS sequence"/>
</dbReference>
<feature type="domain" description="Cyclic nucleotide-binding" evidence="22">
    <location>
        <begin position="94"/>
        <end position="209"/>
    </location>
</feature>
<evidence type="ECO:0000256" key="17">
    <source>
        <dbReference type="ARBA" id="ARBA00023136"/>
    </source>
</evidence>
<keyword evidence="14" id="KW-0067">ATP-binding</keyword>
<dbReference type="SMART" id="SM00220">
    <property type="entry name" value="S_TKc"/>
    <property type="match status" value="1"/>
</dbReference>
<comment type="similarity">
    <text evidence="4">Belongs to the protein kinase superfamily. AGC Ser/Thr protein kinase family. cGMP subfamily.</text>
</comment>
<dbReference type="FunFam" id="1.10.510.10:FF:000571">
    <property type="entry name" value="Maternal embryonic leucine zipper kinase"/>
    <property type="match status" value="1"/>
</dbReference>
<evidence type="ECO:0000259" key="21">
    <source>
        <dbReference type="PROSITE" id="PS50011"/>
    </source>
</evidence>
<dbReference type="GO" id="GO:0005524">
    <property type="term" value="F:ATP binding"/>
    <property type="evidence" value="ECO:0007669"/>
    <property type="project" value="UniProtKB-KW"/>
</dbReference>
<dbReference type="GO" id="GO:0004692">
    <property type="term" value="F:cGMP-dependent protein kinase activity"/>
    <property type="evidence" value="ECO:0007669"/>
    <property type="project" value="UniProtKB-EC"/>
</dbReference>
<keyword evidence="17" id="KW-0472">Membrane</keyword>
<protein>
    <recommendedName>
        <fullName evidence="18">cGMP-dependent protein kinase</fullName>
        <ecNumber evidence="6">2.7.11.12</ecNumber>
    </recommendedName>
</protein>
<evidence type="ECO:0000256" key="3">
    <source>
        <dbReference type="ARBA" id="ARBA00004496"/>
    </source>
</evidence>
<evidence type="ECO:0000256" key="6">
    <source>
        <dbReference type="ARBA" id="ARBA00012428"/>
    </source>
</evidence>
<dbReference type="InterPro" id="IPR000719">
    <property type="entry name" value="Prot_kinase_dom"/>
</dbReference>
<organism evidence="24 25">
    <name type="scientific">Paramecium tetraurelia</name>
    <dbReference type="NCBI Taxonomy" id="5888"/>
    <lineage>
        <taxon>Eukaryota</taxon>
        <taxon>Sar</taxon>
        <taxon>Alveolata</taxon>
        <taxon>Ciliophora</taxon>
        <taxon>Intramacronucleata</taxon>
        <taxon>Oligohymenophorea</taxon>
        <taxon>Peniculida</taxon>
        <taxon>Parameciidae</taxon>
        <taxon>Paramecium</taxon>
    </lineage>
</organism>
<dbReference type="Gene3D" id="2.60.120.10">
    <property type="entry name" value="Jelly Rolls"/>
    <property type="match status" value="3"/>
</dbReference>
<dbReference type="SUPFAM" id="SSF56112">
    <property type="entry name" value="Protein kinase-like (PK-like)"/>
    <property type="match status" value="1"/>
</dbReference>
<dbReference type="InterPro" id="IPR014710">
    <property type="entry name" value="RmlC-like_jellyroll"/>
</dbReference>
<evidence type="ECO:0000313" key="25">
    <source>
        <dbReference type="Proteomes" id="UP000000600"/>
    </source>
</evidence>
<evidence type="ECO:0000256" key="12">
    <source>
        <dbReference type="ARBA" id="ARBA00022741"/>
    </source>
</evidence>
<accession>A0E0G1</accession>
<keyword evidence="7" id="KW-0963">Cytoplasm</keyword>
<dbReference type="InterPro" id="IPR011009">
    <property type="entry name" value="Kinase-like_dom_sf"/>
</dbReference>
<dbReference type="InterPro" id="IPR018490">
    <property type="entry name" value="cNMP-bd_dom_sf"/>
</dbReference>
<dbReference type="GO" id="GO:0007189">
    <property type="term" value="P:adenylate cyclase-activating G protein-coupled receptor signaling pathway"/>
    <property type="evidence" value="ECO:0000318"/>
    <property type="project" value="GO_Central"/>
</dbReference>
<dbReference type="InParanoid" id="A0E0G1"/>
<evidence type="ECO:0000256" key="11">
    <source>
        <dbReference type="ARBA" id="ARBA00022723"/>
    </source>
</evidence>
<dbReference type="EMBL" id="CT868651">
    <property type="protein sequence ID" value="CAK88778.1"/>
    <property type="molecule type" value="Genomic_DNA"/>
</dbReference>
<gene>
    <name evidence="24" type="ORF">GSPATT00021946001</name>
</gene>
<dbReference type="SUPFAM" id="SSF51206">
    <property type="entry name" value="cAMP-binding domain-like"/>
    <property type="match status" value="3"/>
</dbReference>
<dbReference type="OrthoDB" id="100546at2759"/>
<dbReference type="GO" id="GO:0004691">
    <property type="term" value="F:cAMP-dependent protein kinase activity"/>
    <property type="evidence" value="ECO:0000318"/>
    <property type="project" value="GO_Central"/>
</dbReference>
<keyword evidence="11" id="KW-0479">Metal-binding</keyword>
<dbReference type="OMA" id="NDCIFKM"/>
<sequence length="779" mass="90437">MGVCISNTQQTTTEIAGDQMIPGQLNKPSLSLSSLAVEVDEISELLQPRRGDRKRQAKIEVVEEQIHENVMKQQKEKSPFDFQMILNAFGNHFMFAQLDNNDKAKLIEEMYYVTSKDQEFVFKQGDKATLFFIIERGQCQITINEEKKRVLKPSEFFGELALMYHAPRSASVIAIGDCGFWVLERYKFRKAVEDIQQKAYETNREFLAQVKFFDFMTEEQRDSIANVLITLKFKQGESIVNEGDMANSFYIIQKGTVQVTKQGQFLRYMNQGDSFGEQALFGNCVRGATVKAHDSDVNLLSLSREDITTILGEKIQLIIYTNMQKWAFEKHPKLRDLTKMQIQKIVSNFKIKSYESNDCIFKMNQLVDKLIIILDGQLEFEGQLYNNGQLFGDKYLQMEEQKRKINHDIKTNRKTTLSELPFRQFFECIGGELETVVKKNKDRAGSSSLLEKKQKSNYSLLTLEDFIGLKLLGEGTFGNAYLVKDIPQQNMHVMKCVPKVNVIANNTERHIKNEKQVLELLNHPNLVCFRRSFKDQNYIYLLTEYVKGKELFHVIREIGLLNSYETQFYIAQMINILEKLHSQHIIYRDVKPENFIVMENGYIKLIDMGTAKVLKSRASKTYTLVGTPHYMAPEILKGKGYSFSTDLWSLGICFYELMCGEVPFAGDEEDDPFIIEEAILNGKLEYPQILKDFKAIKLMDQLMNRTPELRLGGSFEALKVHPWFDGFQWEELEAFQLKPPYYPKLQQMIFEEMPFLDLIQRDTSPEMICTQFVDWDQDF</sequence>
<evidence type="ECO:0000313" key="24">
    <source>
        <dbReference type="EMBL" id="CAK88778.1"/>
    </source>
</evidence>
<dbReference type="STRING" id="5888.A0E0G1"/>
<feature type="domain" description="Cyclic nucleotide-binding" evidence="22">
    <location>
        <begin position="333"/>
        <end position="403"/>
    </location>
</feature>
<evidence type="ECO:0000256" key="14">
    <source>
        <dbReference type="ARBA" id="ARBA00022840"/>
    </source>
</evidence>
<evidence type="ECO:0000256" key="15">
    <source>
        <dbReference type="ARBA" id="ARBA00022842"/>
    </source>
</evidence>
<keyword evidence="9" id="KW-0140">cGMP</keyword>
<feature type="domain" description="AGC-kinase C-terminal" evidence="23">
    <location>
        <begin position="725"/>
        <end position="779"/>
    </location>
</feature>
<comment type="catalytic activity">
    <reaction evidence="20">
        <text>L-seryl-[protein] + ATP = O-phospho-L-seryl-[protein] + ADP + H(+)</text>
        <dbReference type="Rhea" id="RHEA:17989"/>
        <dbReference type="Rhea" id="RHEA-COMP:9863"/>
        <dbReference type="Rhea" id="RHEA-COMP:11604"/>
        <dbReference type="ChEBI" id="CHEBI:15378"/>
        <dbReference type="ChEBI" id="CHEBI:29999"/>
        <dbReference type="ChEBI" id="CHEBI:30616"/>
        <dbReference type="ChEBI" id="CHEBI:83421"/>
        <dbReference type="ChEBI" id="CHEBI:456216"/>
        <dbReference type="EC" id="2.7.11.12"/>
    </reaction>
</comment>
<keyword evidence="8" id="KW-0723">Serine/threonine-protein kinase</keyword>
<dbReference type="FunCoup" id="A0E0G1">
    <property type="interactions" value="5"/>
</dbReference>
<dbReference type="Gene3D" id="1.10.510.10">
    <property type="entry name" value="Transferase(Phosphotransferase) domain 1"/>
    <property type="match status" value="1"/>
</dbReference>
<keyword evidence="12" id="KW-0547">Nucleotide-binding</keyword>
<dbReference type="eggNOG" id="KOG0614">
    <property type="taxonomic scope" value="Eukaryota"/>
</dbReference>
<dbReference type="PROSITE" id="PS00108">
    <property type="entry name" value="PROTEIN_KINASE_ST"/>
    <property type="match status" value="1"/>
</dbReference>
<evidence type="ECO:0000256" key="2">
    <source>
        <dbReference type="ARBA" id="ARBA00004308"/>
    </source>
</evidence>
<dbReference type="GeneID" id="5041960"/>
<evidence type="ECO:0000256" key="7">
    <source>
        <dbReference type="ARBA" id="ARBA00022490"/>
    </source>
</evidence>
<dbReference type="GO" id="GO:0046872">
    <property type="term" value="F:metal ion binding"/>
    <property type="evidence" value="ECO:0007669"/>
    <property type="project" value="UniProtKB-KW"/>
</dbReference>
<dbReference type="EC" id="2.7.11.12" evidence="6"/>